<dbReference type="EMBL" id="JXDI01000004">
    <property type="protein sequence ID" value="KAF2406277.1"/>
    <property type="molecule type" value="Genomic_DNA"/>
</dbReference>
<evidence type="ECO:0000313" key="2">
    <source>
        <dbReference type="Proteomes" id="UP000748067"/>
    </source>
</evidence>
<proteinExistence type="predicted"/>
<gene>
    <name evidence="1" type="ORF">PSAN_55020</name>
</gene>
<accession>A0ABQ6ZPD2</accession>
<sequence>MAQAVEAASAAFIDGSKSTGRDRGIADGARLLCGGERPADLAKGYFTRTGAVGLATFQEIKHVIRSN</sequence>
<comment type="caution">
    <text evidence="1">The sequence shown here is derived from an EMBL/GenBank/DDBJ whole genome shotgun (WGS) entry which is preliminary data.</text>
</comment>
<name>A0ABQ6ZPD2_9PSED</name>
<organism evidence="1 2">
    <name type="scientific">Pseudomonas antarctica</name>
    <dbReference type="NCBI Taxonomy" id="219572"/>
    <lineage>
        <taxon>Bacteria</taxon>
        <taxon>Pseudomonadati</taxon>
        <taxon>Pseudomonadota</taxon>
        <taxon>Gammaproteobacteria</taxon>
        <taxon>Pseudomonadales</taxon>
        <taxon>Pseudomonadaceae</taxon>
        <taxon>Pseudomonas</taxon>
    </lineage>
</organism>
<dbReference type="Proteomes" id="UP000748067">
    <property type="component" value="Unassembled WGS sequence"/>
</dbReference>
<reference evidence="1 2" key="1">
    <citation type="submission" date="2015-01" db="EMBL/GenBank/DDBJ databases">
        <title>Genome Sequence of Pseudomonas antarctica CMS 35.</title>
        <authorList>
            <person name="Voget S."/>
            <person name="Chow J."/>
            <person name="Daniel R."/>
            <person name="Streit W."/>
        </authorList>
    </citation>
    <scope>NUCLEOTIDE SEQUENCE [LARGE SCALE GENOMIC DNA]</scope>
    <source>
        <strain evidence="1 2">CMS 35</strain>
    </source>
</reference>
<evidence type="ECO:0000313" key="1">
    <source>
        <dbReference type="EMBL" id="KAF2406277.1"/>
    </source>
</evidence>
<protein>
    <submittedName>
        <fullName evidence="1">Uncharacterized protein</fullName>
    </submittedName>
</protein>
<keyword evidence="2" id="KW-1185">Reference proteome</keyword>